<name>A0A9E6MRD8_9ACTN</name>
<keyword evidence="4" id="KW-0472">Membrane</keyword>
<keyword evidence="4" id="KW-1133">Transmembrane helix</keyword>
<dbReference type="SMART" id="SM00421">
    <property type="entry name" value="HTH_LUXR"/>
    <property type="match status" value="1"/>
</dbReference>
<dbReference type="PANTHER" id="PTHR44688">
    <property type="entry name" value="DNA-BINDING TRANSCRIPTIONAL ACTIVATOR DEVR_DOSR"/>
    <property type="match status" value="1"/>
</dbReference>
<feature type="transmembrane region" description="Helical" evidence="4">
    <location>
        <begin position="30"/>
        <end position="51"/>
    </location>
</feature>
<organism evidence="7 9">
    <name type="scientific">Xiamenia xianingshaonis</name>
    <dbReference type="NCBI Taxonomy" id="2682776"/>
    <lineage>
        <taxon>Bacteria</taxon>
        <taxon>Bacillati</taxon>
        <taxon>Actinomycetota</taxon>
        <taxon>Coriobacteriia</taxon>
        <taxon>Eggerthellales</taxon>
        <taxon>Eggerthellaceae</taxon>
        <taxon>Xiamenia</taxon>
    </lineage>
</organism>
<protein>
    <submittedName>
        <fullName evidence="7">Helix-turn-helix transcriptional regulator</fullName>
    </submittedName>
    <submittedName>
        <fullName evidence="6">LuxR family transcriptional regulator</fullName>
    </submittedName>
</protein>
<dbReference type="InterPro" id="IPR016032">
    <property type="entry name" value="Sig_transdc_resp-reg_C-effctor"/>
</dbReference>
<feature type="transmembrane region" description="Helical" evidence="4">
    <location>
        <begin position="232"/>
        <end position="252"/>
    </location>
</feature>
<feature type="transmembrane region" description="Helical" evidence="4">
    <location>
        <begin position="71"/>
        <end position="89"/>
    </location>
</feature>
<dbReference type="RefSeq" id="WP_166338012.1">
    <property type="nucleotide sequence ID" value="NZ_CP072829.1"/>
</dbReference>
<feature type="transmembrane region" description="Helical" evidence="4">
    <location>
        <begin position="272"/>
        <end position="289"/>
    </location>
</feature>
<dbReference type="SUPFAM" id="SSF46894">
    <property type="entry name" value="C-terminal effector domain of the bipartite response regulators"/>
    <property type="match status" value="1"/>
</dbReference>
<dbReference type="PROSITE" id="PS50043">
    <property type="entry name" value="HTH_LUXR_2"/>
    <property type="match status" value="1"/>
</dbReference>
<dbReference type="PRINTS" id="PR00038">
    <property type="entry name" value="HTHLUXR"/>
</dbReference>
<keyword evidence="1" id="KW-0805">Transcription regulation</keyword>
<sequence length="505" mass="55031">MLRETAREAFRALSKHVPSYMLNFEVRPGIVFGFTCYWSWVWVVFWSSLFYAEAPPASLFGVEGLDSLGALWFFSLLFMSATLLVISCLGEKASTPAARTLFMALAASLTAVGTAMVAFPSQLFAPSVLPQAYAFGASLLGVGSAFEMTLWAELLACLGSRQSVVYFVGSTVASVVAFVLLVALGTGFSRFVTACLPVVGMVLFSRQRGLVEGVARASDRPADGDAENRSARAVLVDALALSLFFGVSYGVMKGLFVFEGGDVIAFRDQLNALSMVIASLAIFVTMGMFRMDFRRLTYQVALPLMASGFVLFPAFAPLNLVGFFLHQIGYQYFYTVIWALWPVMASRCRVSRMRLVSLGIFGVQFGQLAGSLAGAFIIGLGLDSQGLGLVSSVSVFVVLVVALFAFGNPVPSDGWITLRPFGQHEERRSKFRQSLESLSTVRGLSPRETEVFELLARGRNKQAIARQLCISENTAKTHIKNVYRKLGVHSQQAMMDMIELDAKGK</sequence>
<dbReference type="GO" id="GO:0003677">
    <property type="term" value="F:DNA binding"/>
    <property type="evidence" value="ECO:0007669"/>
    <property type="project" value="UniProtKB-KW"/>
</dbReference>
<feature type="transmembrane region" description="Helical" evidence="4">
    <location>
        <begin position="355"/>
        <end position="380"/>
    </location>
</feature>
<evidence type="ECO:0000256" key="3">
    <source>
        <dbReference type="ARBA" id="ARBA00023163"/>
    </source>
</evidence>
<dbReference type="EMBL" id="CP072829">
    <property type="protein sequence ID" value="QTU84688.1"/>
    <property type="molecule type" value="Genomic_DNA"/>
</dbReference>
<evidence type="ECO:0000256" key="1">
    <source>
        <dbReference type="ARBA" id="ARBA00023015"/>
    </source>
</evidence>
<gene>
    <name evidence="6" type="ORF">GMI68_00285</name>
    <name evidence="7" type="ORF">J7S26_01815</name>
</gene>
<dbReference type="Proteomes" id="UP000636394">
    <property type="component" value="Unassembled WGS sequence"/>
</dbReference>
<evidence type="ECO:0000313" key="7">
    <source>
        <dbReference type="EMBL" id="QTU84688.1"/>
    </source>
</evidence>
<accession>A0A9E6MRD8</accession>
<dbReference type="KEGG" id="ebz:J7S26_01815"/>
<evidence type="ECO:0000256" key="2">
    <source>
        <dbReference type="ARBA" id="ARBA00023125"/>
    </source>
</evidence>
<dbReference type="Pfam" id="PF00196">
    <property type="entry name" value="GerE"/>
    <property type="match status" value="1"/>
</dbReference>
<keyword evidence="3" id="KW-0804">Transcription</keyword>
<dbReference type="InterPro" id="IPR000792">
    <property type="entry name" value="Tscrpt_reg_LuxR_C"/>
</dbReference>
<dbReference type="GO" id="GO:0006355">
    <property type="term" value="P:regulation of DNA-templated transcription"/>
    <property type="evidence" value="ECO:0007669"/>
    <property type="project" value="InterPro"/>
</dbReference>
<dbReference type="AlphaFoldDB" id="A0A9E6MRD8"/>
<dbReference type="InterPro" id="IPR036388">
    <property type="entry name" value="WH-like_DNA-bd_sf"/>
</dbReference>
<feature type="transmembrane region" description="Helical" evidence="4">
    <location>
        <begin position="101"/>
        <end position="120"/>
    </location>
</feature>
<evidence type="ECO:0000313" key="8">
    <source>
        <dbReference type="Proteomes" id="UP000636394"/>
    </source>
</evidence>
<dbReference type="Proteomes" id="UP000671910">
    <property type="component" value="Chromosome"/>
</dbReference>
<reference evidence="6 8" key="1">
    <citation type="submission" date="2019-11" db="EMBL/GenBank/DDBJ databases">
        <title>Eggerthellaceae novel genus isolated from the rectal contents of marmort.</title>
        <authorList>
            <person name="Zhang G."/>
        </authorList>
    </citation>
    <scope>NUCLEOTIDE SEQUENCE [LARGE SCALE GENOMIC DNA]</scope>
    <source>
        <strain evidence="8">zg-886</strain>
        <strain evidence="6">Zg-886</strain>
    </source>
</reference>
<dbReference type="Gene3D" id="1.10.10.10">
    <property type="entry name" value="Winged helix-like DNA-binding domain superfamily/Winged helix DNA-binding domain"/>
    <property type="match status" value="1"/>
</dbReference>
<feature type="transmembrane region" description="Helical" evidence="4">
    <location>
        <begin position="132"/>
        <end position="152"/>
    </location>
</feature>
<feature type="transmembrane region" description="Helical" evidence="4">
    <location>
        <begin position="296"/>
        <end position="318"/>
    </location>
</feature>
<proteinExistence type="predicted"/>
<reference evidence="7" key="2">
    <citation type="submission" date="2021-04" db="EMBL/GenBank/DDBJ databases">
        <title>Novel species in family Eggerthellaceae.</title>
        <authorList>
            <person name="Zhang G."/>
        </authorList>
    </citation>
    <scope>NUCLEOTIDE SEQUENCE</scope>
    <source>
        <strain evidence="7">Zg-886</strain>
    </source>
</reference>
<evidence type="ECO:0000256" key="4">
    <source>
        <dbReference type="SAM" id="Phobius"/>
    </source>
</evidence>
<keyword evidence="8" id="KW-1185">Reference proteome</keyword>
<keyword evidence="4" id="KW-0812">Transmembrane</keyword>
<evidence type="ECO:0000313" key="6">
    <source>
        <dbReference type="EMBL" id="NHM13223.1"/>
    </source>
</evidence>
<feature type="domain" description="HTH luxR-type" evidence="5">
    <location>
        <begin position="437"/>
        <end position="502"/>
    </location>
</feature>
<evidence type="ECO:0000313" key="9">
    <source>
        <dbReference type="Proteomes" id="UP000671910"/>
    </source>
</evidence>
<feature type="transmembrane region" description="Helical" evidence="4">
    <location>
        <begin position="164"/>
        <end position="185"/>
    </location>
</feature>
<dbReference type="EMBL" id="WPCR01000001">
    <property type="protein sequence ID" value="NHM13223.1"/>
    <property type="molecule type" value="Genomic_DNA"/>
</dbReference>
<feature type="transmembrane region" description="Helical" evidence="4">
    <location>
        <begin position="386"/>
        <end position="406"/>
    </location>
</feature>
<keyword evidence="2" id="KW-0238">DNA-binding</keyword>
<dbReference type="CDD" id="cd06170">
    <property type="entry name" value="LuxR_C_like"/>
    <property type="match status" value="1"/>
</dbReference>
<evidence type="ECO:0000259" key="5">
    <source>
        <dbReference type="PROSITE" id="PS50043"/>
    </source>
</evidence>
<dbReference type="PANTHER" id="PTHR44688:SF16">
    <property type="entry name" value="DNA-BINDING TRANSCRIPTIONAL ACTIVATOR DEVR_DOSR"/>
    <property type="match status" value="1"/>
</dbReference>